<organism evidence="1 2">
    <name type="scientific">Asanoa ferruginea</name>
    <dbReference type="NCBI Taxonomy" id="53367"/>
    <lineage>
        <taxon>Bacteria</taxon>
        <taxon>Bacillati</taxon>
        <taxon>Actinomycetota</taxon>
        <taxon>Actinomycetes</taxon>
        <taxon>Micromonosporales</taxon>
        <taxon>Micromonosporaceae</taxon>
        <taxon>Asanoa</taxon>
    </lineage>
</organism>
<evidence type="ECO:0000313" key="2">
    <source>
        <dbReference type="Proteomes" id="UP000256913"/>
    </source>
</evidence>
<proteinExistence type="predicted"/>
<dbReference type="RefSeq" id="WP_116070361.1">
    <property type="nucleotide sequence ID" value="NZ_BONB01000050.1"/>
</dbReference>
<dbReference type="AlphaFoldDB" id="A0A3D9ZPG7"/>
<evidence type="ECO:0000313" key="1">
    <source>
        <dbReference type="EMBL" id="REF99155.1"/>
    </source>
</evidence>
<name>A0A3D9ZPG7_9ACTN</name>
<keyword evidence="2" id="KW-1185">Reference proteome</keyword>
<dbReference type="Gene3D" id="3.90.180.10">
    <property type="entry name" value="Medium-chain alcohol dehydrogenases, catalytic domain"/>
    <property type="match status" value="1"/>
</dbReference>
<gene>
    <name evidence="1" type="ORF">DFJ67_5182</name>
</gene>
<dbReference type="InterPro" id="IPR011032">
    <property type="entry name" value="GroES-like_sf"/>
</dbReference>
<dbReference type="Proteomes" id="UP000256913">
    <property type="component" value="Unassembled WGS sequence"/>
</dbReference>
<protein>
    <submittedName>
        <fullName evidence="1">Uncharacterized protein</fullName>
    </submittedName>
</protein>
<comment type="caution">
    <text evidence="1">The sequence shown here is derived from an EMBL/GenBank/DDBJ whole genome shotgun (WGS) entry which is preliminary data.</text>
</comment>
<reference evidence="1 2" key="1">
    <citation type="submission" date="2018-08" db="EMBL/GenBank/DDBJ databases">
        <title>Sequencing the genomes of 1000 actinobacteria strains.</title>
        <authorList>
            <person name="Klenk H.-P."/>
        </authorList>
    </citation>
    <scope>NUCLEOTIDE SEQUENCE [LARGE SCALE GENOMIC DNA]</scope>
    <source>
        <strain evidence="1 2">DSM 44099</strain>
    </source>
</reference>
<accession>A0A3D9ZPG7</accession>
<dbReference type="OrthoDB" id="9797931at2"/>
<dbReference type="SUPFAM" id="SSF50129">
    <property type="entry name" value="GroES-like"/>
    <property type="match status" value="1"/>
</dbReference>
<sequence length="64" mass="6727">MKAVVYRAARRLGVEEIDGRRPGPAEVRIAVAYTAIRLVASGAERLITQVDADGGGSPCSATAW</sequence>
<dbReference type="EMBL" id="QUMQ01000001">
    <property type="protein sequence ID" value="REF99155.1"/>
    <property type="molecule type" value="Genomic_DNA"/>
</dbReference>